<dbReference type="OrthoDB" id="9763697at2"/>
<accession>A0A5C6LIF9</accession>
<dbReference type="Proteomes" id="UP000318815">
    <property type="component" value="Unassembled WGS sequence"/>
</dbReference>
<gene>
    <name evidence="2" type="ORF">FEF09_28440</name>
</gene>
<evidence type="ECO:0000313" key="3">
    <source>
        <dbReference type="Proteomes" id="UP000318815"/>
    </source>
</evidence>
<protein>
    <submittedName>
        <fullName evidence="2">DUF4132 domain-containing protein</fullName>
    </submittedName>
</protein>
<dbReference type="Pfam" id="PF13569">
    <property type="entry name" value="DUF4132"/>
    <property type="match status" value="1"/>
</dbReference>
<reference evidence="2 3" key="1">
    <citation type="submission" date="2019-08" db="EMBL/GenBank/DDBJ databases">
        <title>Whole genome sequencing of chitin degrading bacteria Chitinophaga pinensis YS16.</title>
        <authorList>
            <person name="Singh R.P."/>
            <person name="Manchanda G."/>
            <person name="Maurya I.K."/>
            <person name="Joshi N.K."/>
            <person name="Srivastava A.K."/>
        </authorList>
    </citation>
    <scope>NUCLEOTIDE SEQUENCE [LARGE SCALE GENOMIC DNA]</scope>
    <source>
        <strain evidence="2 3">YS-16</strain>
    </source>
</reference>
<evidence type="ECO:0000313" key="2">
    <source>
        <dbReference type="EMBL" id="TWV92008.1"/>
    </source>
</evidence>
<proteinExistence type="predicted"/>
<sequence>MQQPFKQIFRELYLPIQEELQEKSISRRYAGHQVQPSKTVALLKTRGWKVDYEDYRRCSTNKALCEDVCTGGLVLREKWKSGTGTDHFHNIKTWENWHLKRLIPDLQ</sequence>
<organism evidence="2 3">
    <name type="scientific">Chitinophaga pinensis</name>
    <dbReference type="NCBI Taxonomy" id="79329"/>
    <lineage>
        <taxon>Bacteria</taxon>
        <taxon>Pseudomonadati</taxon>
        <taxon>Bacteroidota</taxon>
        <taxon>Chitinophagia</taxon>
        <taxon>Chitinophagales</taxon>
        <taxon>Chitinophagaceae</taxon>
        <taxon>Chitinophaga</taxon>
    </lineage>
</organism>
<comment type="caution">
    <text evidence="2">The sequence shown here is derived from an EMBL/GenBank/DDBJ whole genome shotgun (WGS) entry which is preliminary data.</text>
</comment>
<name>A0A5C6LIF9_9BACT</name>
<keyword evidence="3" id="KW-1185">Reference proteome</keyword>
<feature type="domain" description="DUF4132" evidence="1">
    <location>
        <begin position="2"/>
        <end position="48"/>
    </location>
</feature>
<dbReference type="AlphaFoldDB" id="A0A5C6LIF9"/>
<dbReference type="EMBL" id="VOHS01000069">
    <property type="protein sequence ID" value="TWV92008.1"/>
    <property type="molecule type" value="Genomic_DNA"/>
</dbReference>
<evidence type="ECO:0000259" key="1">
    <source>
        <dbReference type="Pfam" id="PF13569"/>
    </source>
</evidence>
<dbReference type="InterPro" id="IPR025406">
    <property type="entry name" value="DUF4132"/>
</dbReference>